<name>A0A1Y2BBI7_9TREE</name>
<accession>A0A1Y2BBI7</accession>
<comment type="caution">
    <text evidence="1">The sequence shown here is derived from an EMBL/GenBank/DDBJ whole genome shotgun (WGS) entry which is preliminary data.</text>
</comment>
<evidence type="ECO:0000313" key="2">
    <source>
        <dbReference type="Proteomes" id="UP000193986"/>
    </source>
</evidence>
<reference evidence="1 2" key="1">
    <citation type="submission" date="2016-07" db="EMBL/GenBank/DDBJ databases">
        <title>Pervasive Adenine N6-methylation of Active Genes in Fungi.</title>
        <authorList>
            <consortium name="DOE Joint Genome Institute"/>
            <person name="Mondo S.J."/>
            <person name="Dannebaum R.O."/>
            <person name="Kuo R.C."/>
            <person name="Labutti K."/>
            <person name="Haridas S."/>
            <person name="Kuo A."/>
            <person name="Salamov A."/>
            <person name="Ahrendt S.R."/>
            <person name="Lipzen A."/>
            <person name="Sullivan W."/>
            <person name="Andreopoulos W.B."/>
            <person name="Clum A."/>
            <person name="Lindquist E."/>
            <person name="Daum C."/>
            <person name="Ramamoorthy G.K."/>
            <person name="Gryganskyi A."/>
            <person name="Culley D."/>
            <person name="Magnuson J.K."/>
            <person name="James T.Y."/>
            <person name="O'Malley M.A."/>
            <person name="Stajich J.E."/>
            <person name="Spatafora J.W."/>
            <person name="Visel A."/>
            <person name="Grigoriev I.V."/>
        </authorList>
    </citation>
    <scope>NUCLEOTIDE SEQUENCE [LARGE SCALE GENOMIC DNA]</scope>
    <source>
        <strain evidence="1 2">68-887.2</strain>
    </source>
</reference>
<dbReference type="InterPro" id="IPR023213">
    <property type="entry name" value="CAT-like_dom_sf"/>
</dbReference>
<dbReference type="EMBL" id="MCFC01000011">
    <property type="protein sequence ID" value="ORY32183.1"/>
    <property type="molecule type" value="Genomic_DNA"/>
</dbReference>
<organism evidence="1 2">
    <name type="scientific">Naematelia encephala</name>
    <dbReference type="NCBI Taxonomy" id="71784"/>
    <lineage>
        <taxon>Eukaryota</taxon>
        <taxon>Fungi</taxon>
        <taxon>Dikarya</taxon>
        <taxon>Basidiomycota</taxon>
        <taxon>Agaricomycotina</taxon>
        <taxon>Tremellomycetes</taxon>
        <taxon>Tremellales</taxon>
        <taxon>Naemateliaceae</taxon>
        <taxon>Naematelia</taxon>
    </lineage>
</organism>
<dbReference type="OrthoDB" id="2581980at2759"/>
<gene>
    <name evidence="1" type="ORF">BCR39DRAFT_557835</name>
</gene>
<keyword evidence="2" id="KW-1185">Reference proteome</keyword>
<dbReference type="Gene3D" id="3.30.559.10">
    <property type="entry name" value="Chloramphenicol acetyltransferase-like domain"/>
    <property type="match status" value="1"/>
</dbReference>
<sequence length="470" mass="52372">MSETQFVAALAPDNPNLPEDIISIPIQPISLWPISSIPSVLVFPHELQLDRLVNAIQRVSAVWPTIAGRYVRRPRPGQPDHADFSIDLTRSSIPLTTQSIHAETAFPTKHVVQPTLAPYLDSLHPQYYLPNIDCPLLLLRLTTLLPSRRSVLGIMWAHILGDAGANAMFIQLLSSLYAKDQSTKLDPSQAPTFFPHISMPHYPPSDEIREKYRIRQITPTLPAPKQREAYANFGNGTEPVRASLSRKELSAMTIECATEASERISTQDVLSAWWVGVLQRAGFKIDSLIYTISYRTLHRQSEFFPSSLPTLAGNVAQMLKIQLPAPQAINTAHPAANTASMARAIRSALNELRTDPQKTIDWLSAIAYSLEQSALRDEGQVVVSGEGEALVNSNLRFNWNIPFGFRWDQTAFHTAYSVVRSLRVFQANPNEGQQEGETDVELIFNVPSNGGAKTSIEQIIEEDKRRWAAI</sequence>
<protein>
    <recommendedName>
        <fullName evidence="3">Transferase family-domain-containing protein</fullName>
    </recommendedName>
</protein>
<evidence type="ECO:0000313" key="1">
    <source>
        <dbReference type="EMBL" id="ORY32183.1"/>
    </source>
</evidence>
<dbReference type="Proteomes" id="UP000193986">
    <property type="component" value="Unassembled WGS sequence"/>
</dbReference>
<evidence type="ECO:0008006" key="3">
    <source>
        <dbReference type="Google" id="ProtNLM"/>
    </source>
</evidence>
<proteinExistence type="predicted"/>
<dbReference type="AlphaFoldDB" id="A0A1Y2BBI7"/>
<dbReference type="InParanoid" id="A0A1Y2BBI7"/>